<keyword evidence="6 7" id="KW-0472">Membrane</keyword>
<dbReference type="PROSITE" id="PS50928">
    <property type="entry name" value="ABC_TM1"/>
    <property type="match status" value="1"/>
</dbReference>
<feature type="domain" description="ABC transmembrane type-1" evidence="8">
    <location>
        <begin position="96"/>
        <end position="306"/>
    </location>
</feature>
<reference evidence="9" key="2">
    <citation type="submission" date="2021-04" db="EMBL/GenBank/DDBJ databases">
        <authorList>
            <person name="Gilroy R."/>
        </authorList>
    </citation>
    <scope>NUCLEOTIDE SEQUENCE</scope>
    <source>
        <strain evidence="9">ChiHjej13B12-24818</strain>
    </source>
</reference>
<dbReference type="EMBL" id="DWZH01000017">
    <property type="protein sequence ID" value="HJB09361.1"/>
    <property type="molecule type" value="Genomic_DNA"/>
</dbReference>
<feature type="transmembrane region" description="Helical" evidence="7">
    <location>
        <begin position="38"/>
        <end position="60"/>
    </location>
</feature>
<keyword evidence="2 7" id="KW-0813">Transport</keyword>
<keyword evidence="4 7" id="KW-0812">Transmembrane</keyword>
<accession>A0A9D2LBH3</accession>
<dbReference type="Gene3D" id="1.10.3720.10">
    <property type="entry name" value="MetI-like"/>
    <property type="match status" value="1"/>
</dbReference>
<gene>
    <name evidence="9" type="ORF">H9786_02340</name>
</gene>
<comment type="caution">
    <text evidence="9">The sequence shown here is derived from an EMBL/GenBank/DDBJ whole genome shotgun (WGS) entry which is preliminary data.</text>
</comment>
<evidence type="ECO:0000256" key="5">
    <source>
        <dbReference type="ARBA" id="ARBA00022989"/>
    </source>
</evidence>
<dbReference type="InterPro" id="IPR035906">
    <property type="entry name" value="MetI-like_sf"/>
</dbReference>
<proteinExistence type="inferred from homology"/>
<keyword evidence="3" id="KW-1003">Cell membrane</keyword>
<dbReference type="PANTHER" id="PTHR43744">
    <property type="entry name" value="ABC TRANSPORTER PERMEASE PROTEIN MG189-RELATED-RELATED"/>
    <property type="match status" value="1"/>
</dbReference>
<dbReference type="InterPro" id="IPR000515">
    <property type="entry name" value="MetI-like"/>
</dbReference>
<evidence type="ECO:0000259" key="8">
    <source>
        <dbReference type="PROSITE" id="PS50928"/>
    </source>
</evidence>
<sequence>MRTKNETVKDDKHRMDGTRVVHKAVASRDDRWFDRINTAFLIGVVLVIGYPLWFVLIASISDPQAVESGKVWIWPVDFTIDGYLRVFAENSIWIGYRNTIVYTLVGVALHLCLVLPCAYALSRQYMAGRTAVTWYILFTMLFSGGIVPTYLVVKDLGMLDTMWAVVVPGAAGAWSILVGRAFFKQTVPNELAESAKVDGASDIQIFFRIAIPLSAPIIATLALFHGVGLWNEYFKALIYLSERDKFTLQLVLRELLVVSQEASQGEAGSADSLVEQQRLASLIKYAVMIVASLPLLIVYPFLQRFFTQGVLIGSVKE</sequence>
<name>A0A9D2LBH3_9MICO</name>
<feature type="transmembrane region" description="Helical" evidence="7">
    <location>
        <begin position="133"/>
        <end position="151"/>
    </location>
</feature>
<comment type="subcellular location">
    <subcellularLocation>
        <location evidence="1 7">Cell membrane</location>
        <topology evidence="1 7">Multi-pass membrane protein</topology>
    </subcellularLocation>
</comment>
<evidence type="ECO:0000256" key="2">
    <source>
        <dbReference type="ARBA" id="ARBA00022448"/>
    </source>
</evidence>
<dbReference type="Proteomes" id="UP000823823">
    <property type="component" value="Unassembled WGS sequence"/>
</dbReference>
<evidence type="ECO:0000313" key="10">
    <source>
        <dbReference type="Proteomes" id="UP000823823"/>
    </source>
</evidence>
<dbReference type="GO" id="GO:0055085">
    <property type="term" value="P:transmembrane transport"/>
    <property type="evidence" value="ECO:0007669"/>
    <property type="project" value="InterPro"/>
</dbReference>
<dbReference type="SUPFAM" id="SSF161098">
    <property type="entry name" value="MetI-like"/>
    <property type="match status" value="1"/>
</dbReference>
<dbReference type="PANTHER" id="PTHR43744:SF9">
    <property type="entry name" value="POLYGALACTURONAN_RHAMNOGALACTURONAN TRANSPORT SYSTEM PERMEASE PROTEIN YTCP"/>
    <property type="match status" value="1"/>
</dbReference>
<organism evidence="9 10">
    <name type="scientific">Candidatus Brachybacterium merdavium</name>
    <dbReference type="NCBI Taxonomy" id="2838513"/>
    <lineage>
        <taxon>Bacteria</taxon>
        <taxon>Bacillati</taxon>
        <taxon>Actinomycetota</taxon>
        <taxon>Actinomycetes</taxon>
        <taxon>Micrococcales</taxon>
        <taxon>Dermabacteraceae</taxon>
        <taxon>Brachybacterium</taxon>
    </lineage>
</organism>
<keyword evidence="5 7" id="KW-1133">Transmembrane helix</keyword>
<dbReference type="GO" id="GO:0005886">
    <property type="term" value="C:plasma membrane"/>
    <property type="evidence" value="ECO:0007669"/>
    <property type="project" value="UniProtKB-SubCell"/>
</dbReference>
<dbReference type="Pfam" id="PF00528">
    <property type="entry name" value="BPD_transp_1"/>
    <property type="match status" value="1"/>
</dbReference>
<feature type="transmembrane region" description="Helical" evidence="7">
    <location>
        <begin position="163"/>
        <end position="183"/>
    </location>
</feature>
<feature type="transmembrane region" description="Helical" evidence="7">
    <location>
        <begin position="203"/>
        <end position="224"/>
    </location>
</feature>
<evidence type="ECO:0000256" key="4">
    <source>
        <dbReference type="ARBA" id="ARBA00022692"/>
    </source>
</evidence>
<evidence type="ECO:0000256" key="7">
    <source>
        <dbReference type="RuleBase" id="RU363032"/>
    </source>
</evidence>
<protein>
    <submittedName>
        <fullName evidence="9">Carbohydrate ABC transporter permease</fullName>
    </submittedName>
</protein>
<evidence type="ECO:0000256" key="1">
    <source>
        <dbReference type="ARBA" id="ARBA00004651"/>
    </source>
</evidence>
<dbReference type="AlphaFoldDB" id="A0A9D2LBH3"/>
<evidence type="ECO:0000313" key="9">
    <source>
        <dbReference type="EMBL" id="HJB09361.1"/>
    </source>
</evidence>
<comment type="similarity">
    <text evidence="7">Belongs to the binding-protein-dependent transport system permease family.</text>
</comment>
<feature type="transmembrane region" description="Helical" evidence="7">
    <location>
        <begin position="282"/>
        <end position="302"/>
    </location>
</feature>
<dbReference type="CDD" id="cd06261">
    <property type="entry name" value="TM_PBP2"/>
    <property type="match status" value="1"/>
</dbReference>
<evidence type="ECO:0000256" key="3">
    <source>
        <dbReference type="ARBA" id="ARBA00022475"/>
    </source>
</evidence>
<feature type="transmembrane region" description="Helical" evidence="7">
    <location>
        <begin position="100"/>
        <end position="121"/>
    </location>
</feature>
<evidence type="ECO:0000256" key="6">
    <source>
        <dbReference type="ARBA" id="ARBA00023136"/>
    </source>
</evidence>
<reference evidence="9" key="1">
    <citation type="journal article" date="2021" name="PeerJ">
        <title>Extensive microbial diversity within the chicken gut microbiome revealed by metagenomics and culture.</title>
        <authorList>
            <person name="Gilroy R."/>
            <person name="Ravi A."/>
            <person name="Getino M."/>
            <person name="Pursley I."/>
            <person name="Horton D.L."/>
            <person name="Alikhan N.F."/>
            <person name="Baker D."/>
            <person name="Gharbi K."/>
            <person name="Hall N."/>
            <person name="Watson M."/>
            <person name="Adriaenssens E.M."/>
            <person name="Foster-Nyarko E."/>
            <person name="Jarju S."/>
            <person name="Secka A."/>
            <person name="Antonio M."/>
            <person name="Oren A."/>
            <person name="Chaudhuri R.R."/>
            <person name="La Ragione R."/>
            <person name="Hildebrand F."/>
            <person name="Pallen M.J."/>
        </authorList>
    </citation>
    <scope>NUCLEOTIDE SEQUENCE</scope>
    <source>
        <strain evidence="9">ChiHjej13B12-24818</strain>
    </source>
</reference>